<dbReference type="PANTHER" id="PTHR42683">
    <property type="entry name" value="ALDEHYDE REDUCTASE"/>
    <property type="match status" value="1"/>
</dbReference>
<organism evidence="7 8">
    <name type="scientific">Sphingomonas caseinilyticus</name>
    <dbReference type="NCBI Taxonomy" id="2908205"/>
    <lineage>
        <taxon>Bacteria</taxon>
        <taxon>Pseudomonadati</taxon>
        <taxon>Pseudomonadota</taxon>
        <taxon>Alphaproteobacteria</taxon>
        <taxon>Sphingomonadales</taxon>
        <taxon>Sphingomonadaceae</taxon>
        <taxon>Sphingomonas</taxon>
    </lineage>
</organism>
<evidence type="ECO:0000256" key="4">
    <source>
        <dbReference type="ARBA" id="ARBA00023002"/>
    </source>
</evidence>
<evidence type="ECO:0000256" key="1">
    <source>
        <dbReference type="ARBA" id="ARBA00001947"/>
    </source>
</evidence>
<keyword evidence="3 5" id="KW-0862">Zinc</keyword>
<sequence>MTIERRAPRNDDVAIRITHCGICHSDLHMAHNDWGMSIYPMVPGHEIVGIVTAVGPDVTKYKVGDKVAVGCLVDSCQKCHQCTSGHEQFCVEGATLTYSSLDRRDGTITFGGYSDHIVTRQEFVLKLPDSLDISRAAPLLCAGITTYSPLKKYGVGPGQKVGVAGLGGLGHMGVKIAHALGAHVTMITTSPGKGDDARALGADEVLISKDADAMNAAAGTFDFILDTIPVGHDVNPYLNLLAPNGNMVLVGAIEPLPSVHGGLLAMRNRTLAGSLIGGLPETQEMLDFCGEHGIHPEIETIKLDEVNEAYDRLVRGDVRYRFVIDIEASRPAT</sequence>
<dbReference type="InterPro" id="IPR013154">
    <property type="entry name" value="ADH-like_N"/>
</dbReference>
<dbReference type="InterPro" id="IPR011032">
    <property type="entry name" value="GroES-like_sf"/>
</dbReference>
<feature type="domain" description="Enoyl reductase (ER)" evidence="6">
    <location>
        <begin position="1"/>
        <end position="324"/>
    </location>
</feature>
<evidence type="ECO:0000256" key="2">
    <source>
        <dbReference type="ARBA" id="ARBA00022723"/>
    </source>
</evidence>
<comment type="similarity">
    <text evidence="5">Belongs to the zinc-containing alcohol dehydrogenase family.</text>
</comment>
<dbReference type="Gene3D" id="3.90.180.10">
    <property type="entry name" value="Medium-chain alcohol dehydrogenases, catalytic domain"/>
    <property type="match status" value="1"/>
</dbReference>
<evidence type="ECO:0000256" key="3">
    <source>
        <dbReference type="ARBA" id="ARBA00022833"/>
    </source>
</evidence>
<dbReference type="Gene3D" id="3.40.50.720">
    <property type="entry name" value="NAD(P)-binding Rossmann-like Domain"/>
    <property type="match status" value="1"/>
</dbReference>
<name>A0ABT0RTK0_9SPHN</name>
<reference evidence="7 8" key="1">
    <citation type="submission" date="2022-05" db="EMBL/GenBank/DDBJ databases">
        <authorList>
            <person name="Jo J.-H."/>
            <person name="Im W.-T."/>
        </authorList>
    </citation>
    <scope>NUCLEOTIDE SEQUENCE [LARGE SCALE GENOMIC DNA]</scope>
    <source>
        <strain evidence="7 8">NSE70-1</strain>
    </source>
</reference>
<dbReference type="Pfam" id="PF08240">
    <property type="entry name" value="ADH_N"/>
    <property type="match status" value="1"/>
</dbReference>
<evidence type="ECO:0000256" key="5">
    <source>
        <dbReference type="RuleBase" id="RU361277"/>
    </source>
</evidence>
<accession>A0ABT0RTK0</accession>
<dbReference type="PROSITE" id="PS00059">
    <property type="entry name" value="ADH_ZINC"/>
    <property type="match status" value="1"/>
</dbReference>
<evidence type="ECO:0000313" key="7">
    <source>
        <dbReference type="EMBL" id="MCL6698352.1"/>
    </source>
</evidence>
<dbReference type="SUPFAM" id="SSF50129">
    <property type="entry name" value="GroES-like"/>
    <property type="match status" value="1"/>
</dbReference>
<dbReference type="SUPFAM" id="SSF51735">
    <property type="entry name" value="NAD(P)-binding Rossmann-fold domains"/>
    <property type="match status" value="1"/>
</dbReference>
<dbReference type="Proteomes" id="UP001203410">
    <property type="component" value="Unassembled WGS sequence"/>
</dbReference>
<dbReference type="InterPro" id="IPR047109">
    <property type="entry name" value="CAD-like"/>
</dbReference>
<dbReference type="InterPro" id="IPR002328">
    <property type="entry name" value="ADH_Zn_CS"/>
</dbReference>
<gene>
    <name evidence="7" type="ORF">LZ496_06095</name>
</gene>
<evidence type="ECO:0000313" key="8">
    <source>
        <dbReference type="Proteomes" id="UP001203410"/>
    </source>
</evidence>
<keyword evidence="4" id="KW-0560">Oxidoreductase</keyword>
<dbReference type="SMART" id="SM00829">
    <property type="entry name" value="PKS_ER"/>
    <property type="match status" value="1"/>
</dbReference>
<proteinExistence type="inferred from homology"/>
<keyword evidence="2 5" id="KW-0479">Metal-binding</keyword>
<protein>
    <submittedName>
        <fullName evidence="7">NAD(P)-dependent alcohol dehydrogenase</fullName>
    </submittedName>
</protein>
<dbReference type="InterPro" id="IPR036291">
    <property type="entry name" value="NAD(P)-bd_dom_sf"/>
</dbReference>
<comment type="cofactor">
    <cofactor evidence="1 5">
        <name>Zn(2+)</name>
        <dbReference type="ChEBI" id="CHEBI:29105"/>
    </cofactor>
</comment>
<dbReference type="CDD" id="cd05283">
    <property type="entry name" value="CAD1"/>
    <property type="match status" value="1"/>
</dbReference>
<dbReference type="InterPro" id="IPR013149">
    <property type="entry name" value="ADH-like_C"/>
</dbReference>
<dbReference type="InterPro" id="IPR020843">
    <property type="entry name" value="ER"/>
</dbReference>
<evidence type="ECO:0000259" key="6">
    <source>
        <dbReference type="SMART" id="SM00829"/>
    </source>
</evidence>
<comment type="caution">
    <text evidence="7">The sequence shown here is derived from an EMBL/GenBank/DDBJ whole genome shotgun (WGS) entry which is preliminary data.</text>
</comment>
<dbReference type="Pfam" id="PF00107">
    <property type="entry name" value="ADH_zinc_N"/>
    <property type="match status" value="1"/>
</dbReference>
<keyword evidence="8" id="KW-1185">Reference proteome</keyword>
<dbReference type="EMBL" id="JAMGBA010000001">
    <property type="protein sequence ID" value="MCL6698352.1"/>
    <property type="molecule type" value="Genomic_DNA"/>
</dbReference>